<organism evidence="1 2">
    <name type="scientific">Trichuris suis</name>
    <name type="common">pig whipworm</name>
    <dbReference type="NCBI Taxonomy" id="68888"/>
    <lineage>
        <taxon>Eukaryota</taxon>
        <taxon>Metazoa</taxon>
        <taxon>Ecdysozoa</taxon>
        <taxon>Nematoda</taxon>
        <taxon>Enoplea</taxon>
        <taxon>Dorylaimia</taxon>
        <taxon>Trichinellida</taxon>
        <taxon>Trichuridae</taxon>
        <taxon>Trichuris</taxon>
    </lineage>
</organism>
<dbReference type="AlphaFoldDB" id="A0A085MHN4"/>
<evidence type="ECO:0000313" key="1">
    <source>
        <dbReference type="EMBL" id="KFD56730.1"/>
    </source>
</evidence>
<protein>
    <submittedName>
        <fullName evidence="1">Uncharacterized protein</fullName>
    </submittedName>
</protein>
<dbReference type="Proteomes" id="UP000030764">
    <property type="component" value="Unassembled WGS sequence"/>
</dbReference>
<name>A0A085MHN4_9BILA</name>
<dbReference type="EMBL" id="KL363192">
    <property type="protein sequence ID" value="KFD56730.1"/>
    <property type="molecule type" value="Genomic_DNA"/>
</dbReference>
<gene>
    <name evidence="1" type="ORF">M513_02407</name>
</gene>
<sequence>MPHLGHRVEVHRKVGSAGQVLCVLVKIKLHAMREADYTTPLVLRSSQSAPRNWPIRIEDASAPKRSQGALTTLTLRNTGLEDKEVSPVIHCGEQDPVERKARKEKIPLDSMQSTASIPKANIHGKSMLFCIQWNHEGILQLELMQPLLQAAYKIVTVL</sequence>
<reference evidence="1 2" key="1">
    <citation type="journal article" date="2014" name="Nat. Genet.">
        <title>Genome and transcriptome of the porcine whipworm Trichuris suis.</title>
        <authorList>
            <person name="Jex A.R."/>
            <person name="Nejsum P."/>
            <person name="Schwarz E.M."/>
            <person name="Hu L."/>
            <person name="Young N.D."/>
            <person name="Hall R.S."/>
            <person name="Korhonen P.K."/>
            <person name="Liao S."/>
            <person name="Thamsborg S."/>
            <person name="Xia J."/>
            <person name="Xu P."/>
            <person name="Wang S."/>
            <person name="Scheerlinck J.P."/>
            <person name="Hofmann A."/>
            <person name="Sternberg P.W."/>
            <person name="Wang J."/>
            <person name="Gasser R.B."/>
        </authorList>
    </citation>
    <scope>NUCLEOTIDE SEQUENCE [LARGE SCALE GENOMIC DNA]</scope>
    <source>
        <strain evidence="1">DCEP-RM93M</strain>
    </source>
</reference>
<keyword evidence="2" id="KW-1185">Reference proteome</keyword>
<evidence type="ECO:0000313" key="2">
    <source>
        <dbReference type="Proteomes" id="UP000030764"/>
    </source>
</evidence>
<accession>A0A085MHN4</accession>
<proteinExistence type="predicted"/>